<evidence type="ECO:0000256" key="1">
    <source>
        <dbReference type="ARBA" id="ARBA00022670"/>
    </source>
</evidence>
<feature type="compositionally biased region" description="Polar residues" evidence="6">
    <location>
        <begin position="157"/>
        <end position="178"/>
    </location>
</feature>
<evidence type="ECO:0000259" key="8">
    <source>
        <dbReference type="PROSITE" id="PS50240"/>
    </source>
</evidence>
<dbReference type="InterPro" id="IPR001314">
    <property type="entry name" value="Peptidase_S1A"/>
</dbReference>
<feature type="region of interest" description="Disordered" evidence="6">
    <location>
        <begin position="28"/>
        <end position="178"/>
    </location>
</feature>
<feature type="compositionally biased region" description="Low complexity" evidence="6">
    <location>
        <begin position="36"/>
        <end position="156"/>
    </location>
</feature>
<name>A0A6R8GFX8_AEDAE</name>
<evidence type="ECO:0000256" key="4">
    <source>
        <dbReference type="ARBA" id="ARBA00023157"/>
    </source>
</evidence>
<evidence type="ECO:0000313" key="9">
    <source>
        <dbReference type="EnsemblMetazoa" id="AAEL003308-PB"/>
    </source>
</evidence>
<dbReference type="OrthoDB" id="10059102at2759"/>
<dbReference type="EnsemblMetazoa" id="AAEL003308-RB">
    <property type="protein sequence ID" value="AAEL003308-PB"/>
    <property type="gene ID" value="AAEL003308"/>
</dbReference>
<evidence type="ECO:0000256" key="6">
    <source>
        <dbReference type="SAM" id="MobiDB-lite"/>
    </source>
</evidence>
<reference evidence="9" key="2">
    <citation type="submission" date="2020-08" db="UniProtKB">
        <authorList>
            <consortium name="EnsemblMetazoa"/>
        </authorList>
    </citation>
    <scope>IDENTIFICATION</scope>
    <source>
        <strain evidence="9">LVP_AGWG</strain>
    </source>
</reference>
<dbReference type="AlphaFoldDB" id="A0A6R8GFX8"/>
<sequence>MKLFRKSSRNCQPFFLLVLAVCASQFSPTSAQWGNPQQQPGGQFPLQQPGGQIPQQQPGGQYPLQQPGGQIPQQQPGGQYPLQQPAGQFPQQQPAGQFPQQQPGGQYPSQQPGGQFPQNPIQQQPPSNSQDGYYISSYPQGSPQGSPQGNPQGYPQVNPTGNPQYPSSETGVQNYDDQQTECTAQSRLVGGTNAQWNDAPYMVSLRELKNDHFNNFGLGHFCGGTLIHPYLVLTAASCIANRVASDIGIVVGTLNRRKQASSSQLLFVQKMIPHPSYTFQTGGHDIGVILLKTAAFIGPRVKLATLAYKDPRAGSDCALYGWGQTTSQGQLYTDCLRKAVVKVQDLEECKRNFQQVSIKIPPSVFCAGYFGGGPDACQGDIGGPAICDGNFQGIIGNKVGCGTAGAGKIYTNIYSFRNWIEYTTTSLKAEFENMYPEGSLNMRSDVRDDAPAPEAAETSGVQGKCVSVGLALAAGLALMLA</sequence>
<dbReference type="GO" id="GO:0004252">
    <property type="term" value="F:serine-type endopeptidase activity"/>
    <property type="evidence" value="ECO:0007669"/>
    <property type="project" value="InterPro"/>
</dbReference>
<evidence type="ECO:0000256" key="5">
    <source>
        <dbReference type="ARBA" id="ARBA00024195"/>
    </source>
</evidence>
<dbReference type="InterPro" id="IPR043504">
    <property type="entry name" value="Peptidase_S1_PA_chymotrypsin"/>
</dbReference>
<keyword evidence="3" id="KW-0720">Serine protease</keyword>
<keyword evidence="7" id="KW-0732">Signal</keyword>
<protein>
    <recommendedName>
        <fullName evidence="8">Peptidase S1 domain-containing protein</fullName>
    </recommendedName>
</protein>
<organism evidence="9 10">
    <name type="scientific">Aedes aegypti</name>
    <name type="common">Yellowfever mosquito</name>
    <name type="synonym">Culex aegypti</name>
    <dbReference type="NCBI Taxonomy" id="7159"/>
    <lineage>
        <taxon>Eukaryota</taxon>
        <taxon>Metazoa</taxon>
        <taxon>Ecdysozoa</taxon>
        <taxon>Arthropoda</taxon>
        <taxon>Hexapoda</taxon>
        <taxon>Insecta</taxon>
        <taxon>Pterygota</taxon>
        <taxon>Neoptera</taxon>
        <taxon>Endopterygota</taxon>
        <taxon>Diptera</taxon>
        <taxon>Nematocera</taxon>
        <taxon>Culicoidea</taxon>
        <taxon>Culicidae</taxon>
        <taxon>Culicinae</taxon>
        <taxon>Aedini</taxon>
        <taxon>Aedes</taxon>
        <taxon>Stegomyia</taxon>
    </lineage>
</organism>
<evidence type="ECO:0000256" key="2">
    <source>
        <dbReference type="ARBA" id="ARBA00022801"/>
    </source>
</evidence>
<comment type="similarity">
    <text evidence="5">Belongs to the peptidase S1 family. CLIP subfamily.</text>
</comment>
<dbReference type="Gene3D" id="2.40.10.10">
    <property type="entry name" value="Trypsin-like serine proteases"/>
    <property type="match status" value="1"/>
</dbReference>
<dbReference type="PANTHER" id="PTHR24276">
    <property type="entry name" value="POLYSERASE-RELATED"/>
    <property type="match status" value="1"/>
</dbReference>
<dbReference type="PRINTS" id="PR00722">
    <property type="entry name" value="CHYMOTRYPSIN"/>
</dbReference>
<feature type="chain" id="PRO_5044005962" description="Peptidase S1 domain-containing protein" evidence="7">
    <location>
        <begin position="32"/>
        <end position="481"/>
    </location>
</feature>
<dbReference type="PANTHER" id="PTHR24276:SF98">
    <property type="entry name" value="FI18310P1-RELATED"/>
    <property type="match status" value="1"/>
</dbReference>
<dbReference type="SUPFAM" id="SSF50494">
    <property type="entry name" value="Trypsin-like serine proteases"/>
    <property type="match status" value="1"/>
</dbReference>
<dbReference type="InterPro" id="IPR050430">
    <property type="entry name" value="Peptidase_S1"/>
</dbReference>
<dbReference type="FunFam" id="2.40.10.10:FF:000068">
    <property type="entry name" value="transmembrane protease serine 2"/>
    <property type="match status" value="1"/>
</dbReference>
<evidence type="ECO:0000256" key="3">
    <source>
        <dbReference type="ARBA" id="ARBA00022825"/>
    </source>
</evidence>
<dbReference type="Proteomes" id="UP000008820">
    <property type="component" value="Chromosome 3"/>
</dbReference>
<dbReference type="Pfam" id="PF00089">
    <property type="entry name" value="Trypsin"/>
    <property type="match status" value="1"/>
</dbReference>
<proteinExistence type="inferred from homology"/>
<dbReference type="InParanoid" id="A0A6R8GFX8"/>
<accession>A0A6R8GFX8</accession>
<dbReference type="InterPro" id="IPR009003">
    <property type="entry name" value="Peptidase_S1_PA"/>
</dbReference>
<dbReference type="InterPro" id="IPR001254">
    <property type="entry name" value="Trypsin_dom"/>
</dbReference>
<dbReference type="CDD" id="cd00190">
    <property type="entry name" value="Tryp_SPc"/>
    <property type="match status" value="1"/>
</dbReference>
<evidence type="ECO:0000256" key="7">
    <source>
        <dbReference type="SAM" id="SignalP"/>
    </source>
</evidence>
<keyword evidence="10" id="KW-1185">Reference proteome</keyword>
<dbReference type="SMART" id="SM00020">
    <property type="entry name" value="Tryp_SPc"/>
    <property type="match status" value="1"/>
</dbReference>
<dbReference type="PROSITE" id="PS50240">
    <property type="entry name" value="TRYPSIN_DOM"/>
    <property type="match status" value="1"/>
</dbReference>
<gene>
    <name evidence="9" type="primary">5577756</name>
</gene>
<keyword evidence="1" id="KW-0645">Protease</keyword>
<keyword evidence="2" id="KW-0378">Hydrolase</keyword>
<feature type="signal peptide" evidence="7">
    <location>
        <begin position="1"/>
        <end position="31"/>
    </location>
</feature>
<dbReference type="GO" id="GO:0006508">
    <property type="term" value="P:proteolysis"/>
    <property type="evidence" value="ECO:0007669"/>
    <property type="project" value="UniProtKB-KW"/>
</dbReference>
<keyword evidence="4" id="KW-1015">Disulfide bond</keyword>
<evidence type="ECO:0000313" key="10">
    <source>
        <dbReference type="Proteomes" id="UP000008820"/>
    </source>
</evidence>
<feature type="domain" description="Peptidase S1" evidence="8">
    <location>
        <begin position="188"/>
        <end position="425"/>
    </location>
</feature>
<reference evidence="9 10" key="1">
    <citation type="submission" date="2017-06" db="EMBL/GenBank/DDBJ databases">
        <title>Aedes aegypti genome working group (AGWG) sequencing and assembly.</title>
        <authorList>
            <consortium name="Aedes aegypti Genome Working Group (AGWG)"/>
            <person name="Matthews B.J."/>
        </authorList>
    </citation>
    <scope>NUCLEOTIDE SEQUENCE [LARGE SCALE GENOMIC DNA]</scope>
    <source>
        <strain evidence="9 10">LVP_AGWG</strain>
    </source>
</reference>